<evidence type="ECO:0000313" key="1">
    <source>
        <dbReference type="EMBL" id="KAJ8674751.1"/>
    </source>
</evidence>
<reference evidence="1" key="1">
    <citation type="submission" date="2023-04" db="EMBL/GenBank/DDBJ databases">
        <title>A chromosome-level genome assembly of the parasitoid wasp Eretmocerus hayati.</title>
        <authorList>
            <person name="Zhong Y."/>
            <person name="Liu S."/>
            <person name="Liu Y."/>
        </authorList>
    </citation>
    <scope>NUCLEOTIDE SEQUENCE</scope>
    <source>
        <strain evidence="1">ZJU_SS_LIU_2023</strain>
    </source>
</reference>
<dbReference type="EMBL" id="CM056742">
    <property type="protein sequence ID" value="KAJ8674751.1"/>
    <property type="molecule type" value="Genomic_DNA"/>
</dbReference>
<keyword evidence="2" id="KW-1185">Reference proteome</keyword>
<accession>A0ACC2NUB9</accession>
<evidence type="ECO:0000313" key="2">
    <source>
        <dbReference type="Proteomes" id="UP001239111"/>
    </source>
</evidence>
<dbReference type="Proteomes" id="UP001239111">
    <property type="component" value="Chromosome 2"/>
</dbReference>
<comment type="caution">
    <text evidence="1">The sequence shown here is derived from an EMBL/GenBank/DDBJ whole genome shotgun (WGS) entry which is preliminary data.</text>
</comment>
<organism evidence="1 2">
    <name type="scientific">Eretmocerus hayati</name>
    <dbReference type="NCBI Taxonomy" id="131215"/>
    <lineage>
        <taxon>Eukaryota</taxon>
        <taxon>Metazoa</taxon>
        <taxon>Ecdysozoa</taxon>
        <taxon>Arthropoda</taxon>
        <taxon>Hexapoda</taxon>
        <taxon>Insecta</taxon>
        <taxon>Pterygota</taxon>
        <taxon>Neoptera</taxon>
        <taxon>Endopterygota</taxon>
        <taxon>Hymenoptera</taxon>
        <taxon>Apocrita</taxon>
        <taxon>Proctotrupomorpha</taxon>
        <taxon>Chalcidoidea</taxon>
        <taxon>Aphelinidae</taxon>
        <taxon>Aphelininae</taxon>
        <taxon>Eretmocerus</taxon>
    </lineage>
</organism>
<gene>
    <name evidence="1" type="ORF">QAD02_010537</name>
</gene>
<proteinExistence type="predicted"/>
<name>A0ACC2NUB9_9HYME</name>
<protein>
    <submittedName>
        <fullName evidence="1">Uncharacterized protein</fullName>
    </submittedName>
</protein>
<sequence>MKFLLTVCFALTLALASQALPLAPENESHVEGPYDGSGSYADATPASSPEDDTTEEPNSNEVSRERRFIFLKLIAEELKRRIEKSSRGSSSRRREQPIKEEYEGDPAGPDGYSARG</sequence>